<accession>A0A540WPS0</accession>
<protein>
    <submittedName>
        <fullName evidence="9">FHA domain-containing protein</fullName>
    </submittedName>
</protein>
<dbReference type="FunFam" id="3.40.50.300:FF:000006">
    <property type="entry name" value="DNA-binding transcriptional regulator NtrC"/>
    <property type="match status" value="1"/>
</dbReference>
<dbReference type="PROSITE" id="PS50045">
    <property type="entry name" value="SIGMA54_INTERACT_4"/>
    <property type="match status" value="1"/>
</dbReference>
<dbReference type="SUPFAM" id="SSF52540">
    <property type="entry name" value="P-loop containing nucleoside triphosphate hydrolases"/>
    <property type="match status" value="1"/>
</dbReference>
<keyword evidence="4" id="KW-0238">DNA-binding</keyword>
<feature type="region of interest" description="Disordered" evidence="6">
    <location>
        <begin position="1"/>
        <end position="22"/>
    </location>
</feature>
<name>A0A540WPS0_9BACT</name>
<evidence type="ECO:0000259" key="7">
    <source>
        <dbReference type="PROSITE" id="PS50006"/>
    </source>
</evidence>
<dbReference type="Gene3D" id="2.60.200.20">
    <property type="match status" value="1"/>
</dbReference>
<dbReference type="InterPro" id="IPR000253">
    <property type="entry name" value="FHA_dom"/>
</dbReference>
<evidence type="ECO:0000256" key="5">
    <source>
        <dbReference type="ARBA" id="ARBA00023163"/>
    </source>
</evidence>
<dbReference type="InterPro" id="IPR008984">
    <property type="entry name" value="SMAD_FHA_dom_sf"/>
</dbReference>
<dbReference type="PANTHER" id="PTHR32071">
    <property type="entry name" value="TRANSCRIPTIONAL REGULATORY PROTEIN"/>
    <property type="match status" value="1"/>
</dbReference>
<dbReference type="InterPro" id="IPR003593">
    <property type="entry name" value="AAA+_ATPase"/>
</dbReference>
<dbReference type="InterPro" id="IPR025944">
    <property type="entry name" value="Sigma_54_int_dom_CS"/>
</dbReference>
<dbReference type="GO" id="GO:0043565">
    <property type="term" value="F:sequence-specific DNA binding"/>
    <property type="evidence" value="ECO:0007669"/>
    <property type="project" value="InterPro"/>
</dbReference>
<evidence type="ECO:0000256" key="2">
    <source>
        <dbReference type="ARBA" id="ARBA00022840"/>
    </source>
</evidence>
<dbReference type="RefSeq" id="WP_141647238.1">
    <property type="nucleotide sequence ID" value="NZ_VIFM01000216.1"/>
</dbReference>
<keyword evidence="5" id="KW-0804">Transcription</keyword>
<dbReference type="PROSITE" id="PS00676">
    <property type="entry name" value="SIGMA54_INTERACT_2"/>
    <property type="match status" value="1"/>
</dbReference>
<keyword evidence="1" id="KW-0547">Nucleotide-binding</keyword>
<dbReference type="Proteomes" id="UP000315369">
    <property type="component" value="Unassembled WGS sequence"/>
</dbReference>
<proteinExistence type="predicted"/>
<keyword evidence="3" id="KW-0805">Transcription regulation</keyword>
<feature type="domain" description="Sigma-54 factor interaction" evidence="8">
    <location>
        <begin position="141"/>
        <end position="362"/>
    </location>
</feature>
<dbReference type="GO" id="GO:0005524">
    <property type="term" value="F:ATP binding"/>
    <property type="evidence" value="ECO:0007669"/>
    <property type="project" value="UniProtKB-KW"/>
</dbReference>
<dbReference type="Gene3D" id="1.10.10.60">
    <property type="entry name" value="Homeodomain-like"/>
    <property type="match status" value="1"/>
</dbReference>
<dbReference type="Pfam" id="PF02954">
    <property type="entry name" value="HTH_8"/>
    <property type="match status" value="1"/>
</dbReference>
<dbReference type="PROSITE" id="PS50006">
    <property type="entry name" value="FHA_DOMAIN"/>
    <property type="match status" value="1"/>
</dbReference>
<dbReference type="InterPro" id="IPR025943">
    <property type="entry name" value="Sigma_54_int_dom_ATP-bd_2"/>
</dbReference>
<dbReference type="AlphaFoldDB" id="A0A540WPS0"/>
<dbReference type="PRINTS" id="PR01590">
    <property type="entry name" value="HTHFIS"/>
</dbReference>
<dbReference type="Pfam" id="PF00158">
    <property type="entry name" value="Sigma54_activat"/>
    <property type="match status" value="1"/>
</dbReference>
<dbReference type="PROSITE" id="PS00688">
    <property type="entry name" value="SIGMA54_INTERACT_3"/>
    <property type="match status" value="1"/>
</dbReference>
<dbReference type="SUPFAM" id="SSF46689">
    <property type="entry name" value="Homeodomain-like"/>
    <property type="match status" value="1"/>
</dbReference>
<dbReference type="EMBL" id="VIFM01000216">
    <property type="protein sequence ID" value="TQF10990.1"/>
    <property type="molecule type" value="Genomic_DNA"/>
</dbReference>
<dbReference type="SMART" id="SM00240">
    <property type="entry name" value="FHA"/>
    <property type="match status" value="1"/>
</dbReference>
<comment type="caution">
    <text evidence="9">The sequence shown here is derived from an EMBL/GenBank/DDBJ whole genome shotgun (WGS) entry which is preliminary data.</text>
</comment>
<gene>
    <name evidence="9" type="ORF">FJV41_36550</name>
</gene>
<feature type="compositionally biased region" description="Basic and acidic residues" evidence="6">
    <location>
        <begin position="411"/>
        <end position="420"/>
    </location>
</feature>
<evidence type="ECO:0000313" key="10">
    <source>
        <dbReference type="Proteomes" id="UP000315369"/>
    </source>
</evidence>
<dbReference type="PANTHER" id="PTHR32071:SF117">
    <property type="entry name" value="PTS-DEPENDENT DIHYDROXYACETONE KINASE OPERON REGULATORY PROTEIN-RELATED"/>
    <property type="match status" value="1"/>
</dbReference>
<evidence type="ECO:0000313" key="9">
    <source>
        <dbReference type="EMBL" id="TQF10990.1"/>
    </source>
</evidence>
<feature type="domain" description="FHA" evidence="7">
    <location>
        <begin position="51"/>
        <end position="100"/>
    </location>
</feature>
<dbReference type="GO" id="GO:0006355">
    <property type="term" value="P:regulation of DNA-templated transcription"/>
    <property type="evidence" value="ECO:0007669"/>
    <property type="project" value="InterPro"/>
</dbReference>
<evidence type="ECO:0000259" key="8">
    <source>
        <dbReference type="PROSITE" id="PS50045"/>
    </source>
</evidence>
<keyword evidence="10" id="KW-1185">Reference proteome</keyword>
<sequence length="461" mass="49698">METEQERSTLRASRGAAGAGADDGARVPGLMRLFGGGKAMAVAVRLKEGALELGRGAAALGEVQDAKMSRRHAHVRFDGQRFWVTDLGSQNGTFVDGAAIPKETAQEARRVVRMGDSLFVPSMDLRPLEAHGVEIVEDFVRGPAMRGLLTRVSHAASFGHSLHIHGESGTGKEGVARAFHSLSPRQGGPFIAVNCAAIPESLAERLLFGARRGAYSGADVDAQGYLQSADGGTLFLDEVVELDLAVQAKLLRVLENREVLALGASKAQRIDLHICCASNKDLRAQVASGRLREDLYFRIGRPDLTLPPLRQRPEEIPLLLERELQHKSPGRGLHVSLVEECLRRPWPGNVRELMNELCVAVQASQVHGSSRVEVCHLSPGAGAGFGPALSQPAEAPRAPPRKAPSKAKPLPADERTRIEQALRQNGGNVTAAARALDIHRTQLRRLLERHGLALPDSDEPE</sequence>
<dbReference type="SUPFAM" id="SSF49879">
    <property type="entry name" value="SMAD/FHA domain"/>
    <property type="match status" value="1"/>
</dbReference>
<dbReference type="SMART" id="SM00382">
    <property type="entry name" value="AAA"/>
    <property type="match status" value="1"/>
</dbReference>
<dbReference type="Pfam" id="PF00498">
    <property type="entry name" value="FHA"/>
    <property type="match status" value="1"/>
</dbReference>
<keyword evidence="2" id="KW-0067">ATP-binding</keyword>
<reference evidence="9 10" key="1">
    <citation type="submission" date="2019-06" db="EMBL/GenBank/DDBJ databases">
        <authorList>
            <person name="Livingstone P."/>
            <person name="Whitworth D."/>
        </authorList>
    </citation>
    <scope>NUCLEOTIDE SEQUENCE [LARGE SCALE GENOMIC DNA]</scope>
    <source>
        <strain evidence="9 10">AM401</strain>
    </source>
</reference>
<dbReference type="InterPro" id="IPR002197">
    <property type="entry name" value="HTH_Fis"/>
</dbReference>
<dbReference type="Gene3D" id="1.10.8.60">
    <property type="match status" value="1"/>
</dbReference>
<dbReference type="Gene3D" id="3.40.50.300">
    <property type="entry name" value="P-loop containing nucleotide triphosphate hydrolases"/>
    <property type="match status" value="1"/>
</dbReference>
<evidence type="ECO:0000256" key="4">
    <source>
        <dbReference type="ARBA" id="ARBA00023125"/>
    </source>
</evidence>
<dbReference type="InterPro" id="IPR027417">
    <property type="entry name" value="P-loop_NTPase"/>
</dbReference>
<evidence type="ECO:0000256" key="6">
    <source>
        <dbReference type="SAM" id="MobiDB-lite"/>
    </source>
</evidence>
<evidence type="ECO:0000256" key="1">
    <source>
        <dbReference type="ARBA" id="ARBA00022741"/>
    </source>
</evidence>
<feature type="region of interest" description="Disordered" evidence="6">
    <location>
        <begin position="386"/>
        <end position="430"/>
    </location>
</feature>
<dbReference type="InterPro" id="IPR009057">
    <property type="entry name" value="Homeodomain-like_sf"/>
</dbReference>
<dbReference type="InterPro" id="IPR002078">
    <property type="entry name" value="Sigma_54_int"/>
</dbReference>
<dbReference type="CDD" id="cd00060">
    <property type="entry name" value="FHA"/>
    <property type="match status" value="1"/>
</dbReference>
<dbReference type="OrthoDB" id="5111283at2"/>
<organism evidence="9 10">
    <name type="scientific">Myxococcus llanfairpwllgwyngyllgogerychwyrndrobwllllantysiliogogogochensis</name>
    <dbReference type="NCBI Taxonomy" id="2590453"/>
    <lineage>
        <taxon>Bacteria</taxon>
        <taxon>Pseudomonadati</taxon>
        <taxon>Myxococcota</taxon>
        <taxon>Myxococcia</taxon>
        <taxon>Myxococcales</taxon>
        <taxon>Cystobacterineae</taxon>
        <taxon>Myxococcaceae</taxon>
        <taxon>Myxococcus</taxon>
    </lineage>
</organism>
<dbReference type="CDD" id="cd00009">
    <property type="entry name" value="AAA"/>
    <property type="match status" value="1"/>
</dbReference>
<evidence type="ECO:0000256" key="3">
    <source>
        <dbReference type="ARBA" id="ARBA00023015"/>
    </source>
</evidence>